<dbReference type="PANTHER" id="PTHR13847:SF279">
    <property type="entry name" value="FAD DEPENDENT OXIDOREDUCTASE DOMAIN-CONTAINING PROTEIN-RELATED"/>
    <property type="match status" value="1"/>
</dbReference>
<feature type="domain" description="FAD dependent oxidoreductase" evidence="1">
    <location>
        <begin position="47"/>
        <end position="435"/>
    </location>
</feature>
<organism evidence="2 3">
    <name type="scientific">Knufia peltigerae</name>
    <dbReference type="NCBI Taxonomy" id="1002370"/>
    <lineage>
        <taxon>Eukaryota</taxon>
        <taxon>Fungi</taxon>
        <taxon>Dikarya</taxon>
        <taxon>Ascomycota</taxon>
        <taxon>Pezizomycotina</taxon>
        <taxon>Eurotiomycetes</taxon>
        <taxon>Chaetothyriomycetidae</taxon>
        <taxon>Chaetothyriales</taxon>
        <taxon>Trichomeriaceae</taxon>
        <taxon>Knufia</taxon>
    </lineage>
</organism>
<dbReference type="Pfam" id="PF01266">
    <property type="entry name" value="DAO"/>
    <property type="match status" value="1"/>
</dbReference>
<accession>A0AA38Y876</accession>
<reference evidence="2" key="1">
    <citation type="submission" date="2022-10" db="EMBL/GenBank/DDBJ databases">
        <title>Culturing micro-colonial fungi from biological soil crusts in the Mojave desert and describing Neophaeococcomyces mojavensis, and introducing the new genera and species Taxawa tesnikishii.</title>
        <authorList>
            <person name="Kurbessoian T."/>
            <person name="Stajich J.E."/>
        </authorList>
    </citation>
    <scope>NUCLEOTIDE SEQUENCE</scope>
    <source>
        <strain evidence="2">TK_35</strain>
    </source>
</reference>
<gene>
    <name evidence="2" type="ORF">H2204_004005</name>
</gene>
<sequence length="461" mass="51257">MRRKHTLNSPLAHGIFPSPTSTTPYWRTELHPLDTYRSTDELPETSDIVIIGAGMTGISIAYHLLLDIPPEAAPSITILEARQVCSGATGRNGGHLKLASWIIKDTLEKWGVDAARDLIKSHIAHIMALKNVIEKEKIDCDFLVTRSFDVFMDSDEARQRELDLRTYKDMGLDELEHVDVLATKYLEAITGFAHSKGSFSVPGAQLWPYKFVTGLLNTFIDRPNVNLQTRTQVTSVSDRHDPDGFFHVETSTRGTTLARKVVFATNAYTAGILPMYHRTIVPVRGTGAHIVPLRTSKDPTPTLRRRVNTCTYNIFHRHGQVDHLVHRPDGGVVIGGAKTLFINDSEQWSGVVDDGSLILPEKVTPYFEGVMTEHFHEWEKSGAKVDRLWTGIMGYTTDGAAHVGHVPGRQDQYVCAGFNGAGMVYIFLTARGVARMISGTDNFEDSGIPRVFKATRERLHG</sequence>
<dbReference type="Gene3D" id="3.30.9.10">
    <property type="entry name" value="D-Amino Acid Oxidase, subunit A, domain 2"/>
    <property type="match status" value="1"/>
</dbReference>
<dbReference type="Gene3D" id="3.50.50.60">
    <property type="entry name" value="FAD/NAD(P)-binding domain"/>
    <property type="match status" value="1"/>
</dbReference>
<proteinExistence type="predicted"/>
<name>A0AA38Y876_9EURO</name>
<dbReference type="Proteomes" id="UP001172681">
    <property type="component" value="Unassembled WGS sequence"/>
</dbReference>
<dbReference type="EMBL" id="JAPDRN010000019">
    <property type="protein sequence ID" value="KAJ9639097.1"/>
    <property type="molecule type" value="Genomic_DNA"/>
</dbReference>
<dbReference type="PANTHER" id="PTHR13847">
    <property type="entry name" value="SARCOSINE DEHYDROGENASE-RELATED"/>
    <property type="match status" value="1"/>
</dbReference>
<dbReference type="SUPFAM" id="SSF51905">
    <property type="entry name" value="FAD/NAD(P)-binding domain"/>
    <property type="match status" value="1"/>
</dbReference>
<dbReference type="InterPro" id="IPR006076">
    <property type="entry name" value="FAD-dep_OxRdtase"/>
</dbReference>
<comment type="caution">
    <text evidence="2">The sequence shown here is derived from an EMBL/GenBank/DDBJ whole genome shotgun (WGS) entry which is preliminary data.</text>
</comment>
<evidence type="ECO:0000259" key="1">
    <source>
        <dbReference type="Pfam" id="PF01266"/>
    </source>
</evidence>
<evidence type="ECO:0000313" key="2">
    <source>
        <dbReference type="EMBL" id="KAJ9639097.1"/>
    </source>
</evidence>
<dbReference type="InterPro" id="IPR036188">
    <property type="entry name" value="FAD/NAD-bd_sf"/>
</dbReference>
<protein>
    <recommendedName>
        <fullName evidence="1">FAD dependent oxidoreductase domain-containing protein</fullName>
    </recommendedName>
</protein>
<evidence type="ECO:0000313" key="3">
    <source>
        <dbReference type="Proteomes" id="UP001172681"/>
    </source>
</evidence>
<keyword evidence="3" id="KW-1185">Reference proteome</keyword>
<dbReference type="GO" id="GO:0005737">
    <property type="term" value="C:cytoplasm"/>
    <property type="evidence" value="ECO:0007669"/>
    <property type="project" value="TreeGrafter"/>
</dbReference>
<dbReference type="AlphaFoldDB" id="A0AA38Y876"/>